<dbReference type="PROSITE" id="PS51318">
    <property type="entry name" value="TAT"/>
    <property type="match status" value="1"/>
</dbReference>
<dbReference type="CDD" id="cd05829">
    <property type="entry name" value="Sortase_F"/>
    <property type="match status" value="1"/>
</dbReference>
<protein>
    <submittedName>
        <fullName evidence="3">Sortase family protein</fullName>
    </submittedName>
</protein>
<dbReference type="InterPro" id="IPR023365">
    <property type="entry name" value="Sortase_dom-sf"/>
</dbReference>
<dbReference type="Pfam" id="PF04203">
    <property type="entry name" value="Sortase"/>
    <property type="match status" value="1"/>
</dbReference>
<dbReference type="RefSeq" id="WP_141844865.1">
    <property type="nucleotide sequence ID" value="NZ_VFPM01000002.1"/>
</dbReference>
<dbReference type="InterPro" id="IPR005754">
    <property type="entry name" value="Sortase"/>
</dbReference>
<dbReference type="Proteomes" id="UP000316747">
    <property type="component" value="Unassembled WGS sequence"/>
</dbReference>
<evidence type="ECO:0000256" key="2">
    <source>
        <dbReference type="SAM" id="MobiDB-lite"/>
    </source>
</evidence>
<dbReference type="InterPro" id="IPR042001">
    <property type="entry name" value="Sortase_F"/>
</dbReference>
<keyword evidence="4" id="KW-1185">Reference proteome</keyword>
<comment type="caution">
    <text evidence="3">The sequence shown here is derived from an EMBL/GenBank/DDBJ whole genome shotgun (WGS) entry which is preliminary data.</text>
</comment>
<name>A0A543HWU6_9MICO</name>
<proteinExistence type="predicted"/>
<dbReference type="OrthoDB" id="525039at2"/>
<organism evidence="3 4">
    <name type="scientific">Humibacillus xanthopallidus</name>
    <dbReference type="NCBI Taxonomy" id="412689"/>
    <lineage>
        <taxon>Bacteria</taxon>
        <taxon>Bacillati</taxon>
        <taxon>Actinomycetota</taxon>
        <taxon>Actinomycetes</taxon>
        <taxon>Micrococcales</taxon>
        <taxon>Intrasporangiaceae</taxon>
        <taxon>Humibacillus</taxon>
    </lineage>
</organism>
<accession>A0A543HWU6</accession>
<dbReference type="Gene3D" id="2.40.260.10">
    <property type="entry name" value="Sortase"/>
    <property type="match status" value="1"/>
</dbReference>
<reference evidence="3 4" key="1">
    <citation type="submission" date="2019-06" db="EMBL/GenBank/DDBJ databases">
        <title>Genome sequencing of plant associated microbes to promote plant fitness in Sorghum bicolor and Oryza sativa.</title>
        <authorList>
            <person name="Coleman-Derr D."/>
        </authorList>
    </citation>
    <scope>NUCLEOTIDE SEQUENCE [LARGE SCALE GENOMIC DNA]</scope>
    <source>
        <strain evidence="3 4">KV-663</strain>
    </source>
</reference>
<gene>
    <name evidence="3" type="ORF">FBY41_2884</name>
</gene>
<feature type="compositionally biased region" description="Low complexity" evidence="2">
    <location>
        <begin position="51"/>
        <end position="101"/>
    </location>
</feature>
<dbReference type="EMBL" id="VFPM01000002">
    <property type="protein sequence ID" value="TQM62843.1"/>
    <property type="molecule type" value="Genomic_DNA"/>
</dbReference>
<evidence type="ECO:0000256" key="1">
    <source>
        <dbReference type="ARBA" id="ARBA00022801"/>
    </source>
</evidence>
<evidence type="ECO:0000313" key="3">
    <source>
        <dbReference type="EMBL" id="TQM62843.1"/>
    </source>
</evidence>
<feature type="region of interest" description="Disordered" evidence="2">
    <location>
        <begin position="45"/>
        <end position="101"/>
    </location>
</feature>
<keyword evidence="1" id="KW-0378">Hydrolase</keyword>
<dbReference type="InterPro" id="IPR006311">
    <property type="entry name" value="TAT_signal"/>
</dbReference>
<dbReference type="AlphaFoldDB" id="A0A543HWU6"/>
<dbReference type="GO" id="GO:0016787">
    <property type="term" value="F:hydrolase activity"/>
    <property type="evidence" value="ECO:0007669"/>
    <property type="project" value="UniProtKB-KW"/>
</dbReference>
<evidence type="ECO:0000313" key="4">
    <source>
        <dbReference type="Proteomes" id="UP000316747"/>
    </source>
</evidence>
<sequence length="263" mass="27039">MGYRARHSSPRAARRRTLISAAGIASVLAAAAGFAVLQPFPPGSALADGRQSSTSSSTSQLAPASAAPTPGAAAPTRGSGGPRAHTTAPTSPTPSGSAAGATLAQACRPTGLVISALGVDARVTEIGLERDGSLGVPSERDRRKAGWYPSVLAGSPRGTVLMDGHTYRDGSAIFTTDSTQRAHLGMAMRLSCANGAVVTYRLTQMHLDLTPETYPDFVSSRRLYAADGPAQLVMITCTGWSPLRQEWDNRAVLIATPVAAASG</sequence>